<name>A0A507FK31_9FUNG</name>
<evidence type="ECO:0000256" key="1">
    <source>
        <dbReference type="SAM" id="MobiDB-lite"/>
    </source>
</evidence>
<dbReference type="AlphaFoldDB" id="A0A507FK31"/>
<feature type="region of interest" description="Disordered" evidence="1">
    <location>
        <begin position="234"/>
        <end position="254"/>
    </location>
</feature>
<dbReference type="Proteomes" id="UP000320333">
    <property type="component" value="Unassembled WGS sequence"/>
</dbReference>
<protein>
    <submittedName>
        <fullName evidence="2">Uncharacterized protein</fullName>
    </submittedName>
</protein>
<keyword evidence="3" id="KW-1185">Reference proteome</keyword>
<accession>A0A507FK31</accession>
<evidence type="ECO:0000313" key="2">
    <source>
        <dbReference type="EMBL" id="TPX76759.1"/>
    </source>
</evidence>
<sequence length="749" mass="78826">MSSAITFKRTVHIPGNHALPPGISNQVAWELSYARSSSHEPAESSLHMESTPALIQTLQEQRETEREYQTLREWDRMNGGASAVNAAAAQLFEAGVSPDALSVTTAQAVAAARVGGANIGEERQTDSIAGMGGGYVSPHVIQMHMLSRMYAATGAAAWGAGRRGRVRVPVGGWESGVPFGMGVQTIPSKEDVEQSVPRFPDIRGPLVGVAGASLNAEIQKVAADLEKRGRRVRGLDSTHKPDPGATTIGGPGDNEIGRLEYCESYIENHIARKDPSTTYSSIGHSVESIAPALTTESDDSGAKFPFATPEDEGSSEWMEWAARLIESKNSKAMEDQSLLSSKVQLPSVSSVSNATSAAALSSALSSTSRQKLVSTTGIPSAQIDTHRPKTASRPKTAALSTRPKSAARPVVLIPVPAQPSLPTASNTTLPFASPLSNQLPKEQSSLTYKHPSSAKPKPQPPIPPQHQNKIPYAANTSAPSKNPPPGPPGSADSIVVSDPSHLPLPYYKNRRFHSNPIHPDYLVSFDVPEDAAAQQPRGASIHPHPPQTYHRESVYMTEYGQRLMVPARYVAALNAAARVNGRPLVRAAPDTGKNGDPVDVGDVCGVGYALDGGGVSGSYIRRRPPASNARSDRVGVASLLCHPAAAAGSISHHGLPMPVKGSPAILGPLLGSSKVLTATEWQGFQSLNLGASAAVPRGLGGVESGLRQVGPSAEIYHGIAPVLTAEAEDADGITLAETIWPTSIKAFRQ</sequence>
<evidence type="ECO:0000313" key="3">
    <source>
        <dbReference type="Proteomes" id="UP000320333"/>
    </source>
</evidence>
<organism evidence="2 3">
    <name type="scientific">Chytriomyces confervae</name>
    <dbReference type="NCBI Taxonomy" id="246404"/>
    <lineage>
        <taxon>Eukaryota</taxon>
        <taxon>Fungi</taxon>
        <taxon>Fungi incertae sedis</taxon>
        <taxon>Chytridiomycota</taxon>
        <taxon>Chytridiomycota incertae sedis</taxon>
        <taxon>Chytridiomycetes</taxon>
        <taxon>Chytridiales</taxon>
        <taxon>Chytriomycetaceae</taxon>
        <taxon>Chytriomyces</taxon>
    </lineage>
</organism>
<feature type="region of interest" description="Disordered" evidence="1">
    <location>
        <begin position="417"/>
        <end position="497"/>
    </location>
</feature>
<feature type="compositionally biased region" description="Polar residues" evidence="1">
    <location>
        <begin position="420"/>
        <end position="447"/>
    </location>
</feature>
<reference evidence="2 3" key="1">
    <citation type="journal article" date="2019" name="Sci. Rep.">
        <title>Comparative genomics of chytrid fungi reveal insights into the obligate biotrophic and pathogenic lifestyle of Synchytrium endobioticum.</title>
        <authorList>
            <person name="van de Vossenberg B.T.L.H."/>
            <person name="Warris S."/>
            <person name="Nguyen H.D.T."/>
            <person name="van Gent-Pelzer M.P.E."/>
            <person name="Joly D.L."/>
            <person name="van de Geest H.C."/>
            <person name="Bonants P.J.M."/>
            <person name="Smith D.S."/>
            <person name="Levesque C.A."/>
            <person name="van der Lee T.A.J."/>
        </authorList>
    </citation>
    <scope>NUCLEOTIDE SEQUENCE [LARGE SCALE GENOMIC DNA]</scope>
    <source>
        <strain evidence="2 3">CBS 675.73</strain>
    </source>
</reference>
<comment type="caution">
    <text evidence="2">The sequence shown here is derived from an EMBL/GenBank/DDBJ whole genome shotgun (WGS) entry which is preliminary data.</text>
</comment>
<gene>
    <name evidence="2" type="ORF">CcCBS67573_g01971</name>
</gene>
<dbReference type="OrthoDB" id="2135099at2759"/>
<dbReference type="EMBL" id="QEAP01000037">
    <property type="protein sequence ID" value="TPX76759.1"/>
    <property type="molecule type" value="Genomic_DNA"/>
</dbReference>
<feature type="region of interest" description="Disordered" evidence="1">
    <location>
        <begin position="363"/>
        <end position="405"/>
    </location>
</feature>
<proteinExistence type="predicted"/>
<feature type="compositionally biased region" description="Polar residues" evidence="1">
    <location>
        <begin position="369"/>
        <end position="383"/>
    </location>
</feature>